<accession>A0A2I1IQT3</accession>
<organism evidence="1 2">
    <name type="scientific">Winkia neuii</name>
    <dbReference type="NCBI Taxonomy" id="33007"/>
    <lineage>
        <taxon>Bacteria</taxon>
        <taxon>Bacillati</taxon>
        <taxon>Actinomycetota</taxon>
        <taxon>Actinomycetes</taxon>
        <taxon>Actinomycetales</taxon>
        <taxon>Actinomycetaceae</taxon>
        <taxon>Winkia</taxon>
    </lineage>
</organism>
<dbReference type="Pfam" id="PF08665">
    <property type="entry name" value="PglZ"/>
    <property type="match status" value="1"/>
</dbReference>
<dbReference type="Proteomes" id="UP000235122">
    <property type="component" value="Unassembled WGS sequence"/>
</dbReference>
<dbReference type="AlphaFoldDB" id="A0A2I1IQT3"/>
<dbReference type="STRING" id="33007.HMPREF3198_02066"/>
<comment type="caution">
    <text evidence="1">The sequence shown here is derived from an EMBL/GenBank/DDBJ whole genome shotgun (WGS) entry which is preliminary data.</text>
</comment>
<gene>
    <name evidence="1" type="ORF">CYJ19_02580</name>
</gene>
<dbReference type="GeneID" id="35866513"/>
<dbReference type="NCBIfam" id="TIGR02687">
    <property type="entry name" value="BREX-1 system phosphatase PglZ type A"/>
    <property type="match status" value="1"/>
</dbReference>
<evidence type="ECO:0000313" key="1">
    <source>
        <dbReference type="EMBL" id="PKY73488.1"/>
    </source>
</evidence>
<dbReference type="RefSeq" id="WP_024332157.1">
    <property type="nucleotide sequence ID" value="NZ_JASOXK010000010.1"/>
</dbReference>
<keyword evidence="2" id="KW-1185">Reference proteome</keyword>
<evidence type="ECO:0000313" key="2">
    <source>
        <dbReference type="Proteomes" id="UP000235122"/>
    </source>
</evidence>
<reference evidence="1 2" key="1">
    <citation type="submission" date="2017-12" db="EMBL/GenBank/DDBJ databases">
        <title>Phylogenetic diversity of female urinary microbiome.</title>
        <authorList>
            <person name="Thomas-White K."/>
            <person name="Wolfe A.J."/>
        </authorList>
    </citation>
    <scope>NUCLEOTIDE SEQUENCE [LARGE SCALE GENOMIC DNA]</scope>
    <source>
        <strain evidence="1 2">UMB0402</strain>
    </source>
</reference>
<protein>
    <submittedName>
        <fullName evidence="1">BREX-1 system phosphatase PglZ type A</fullName>
    </submittedName>
</protein>
<sequence>MSGTNLDQLAHTLRDKLIYSRIVSWLDLSGEYAEIIEQMQTLLGVPIIVMDGNEFSVKIRVLADNPKDQFVLYRKGELPPVEDDWLADIRLGYATFRADSITLQATELGLTADELVATMRAHAGFFNSRDRVTKLRSRLRDGVDSKTLLAMMTSTLLGTADHSFSHLFAELASSAAPPAGEEPAEGKFPLLKYGLDDFFWDGAAKIWNYDGQKNLPALVLWLFLQEQNNWPESANANARADFRSWFNALPNQQAVQAWATYAAEKLGSLRQLSARPAGELLHNKTVPGVDELLVRQLADELVAGSTNAEAVRKVAAERQNTIWYERSRNTWKALLSGAECLTLIRTMGKPLFADAADGFFQYTDRWWKIDQAYRQFLYFAAGTGGDSPIAVLKKQVETAYIYDYQQPLAHEWDTAIRQLGGWKIPARGSESAPSRQDRFVALNARSGRRTIVIISDALRFEVGKELEEKLNRQGRFTAQTEPWYTLLPSVTKLGMAALLPHGQLEFTEKAEVRLDGTSAEGTERRDQILASAFEGRAGALTFEDARSMNRDQIRDYVRERDVVYIYHNEIDAIGDSGSSEMDTPGGCQRTLEALCRLCAQWANYANTARIVITADHGFLYQERALEDNDTVLQGQVPAGEQMVGKMKRRYALGKNLQTDNNWTAFTAEQIGLAGGLDVAVPRGLRRHRVSGKGRQFVHGGASLQEITIPVITVAVGRQNKAEDARIELHYSQTAITTPAISARLVQKDPVGGKTAPFTAQIGLYAQDGALLSDLVTVEVNSPSQSQEERNRNVQLALTADANAHNNQDVYIRAHKLVNGNQVAAVAEHKVRLLRSGFNAFGGFDI</sequence>
<dbReference type="InterPro" id="IPR014060">
    <property type="entry name" value="PglZ"/>
</dbReference>
<proteinExistence type="predicted"/>
<dbReference type="EMBL" id="PKKO01000001">
    <property type="protein sequence ID" value="PKY73488.1"/>
    <property type="molecule type" value="Genomic_DNA"/>
</dbReference>
<name>A0A2I1IQT3_9ACTO</name>